<keyword evidence="3" id="KW-1185">Reference proteome</keyword>
<evidence type="ECO:0000313" key="3">
    <source>
        <dbReference type="Proteomes" id="UP000186817"/>
    </source>
</evidence>
<dbReference type="PANTHER" id="PTHR43821">
    <property type="entry name" value="NAD(P)H NITROREDUCTASE YDJA-RELATED"/>
    <property type="match status" value="1"/>
</dbReference>
<dbReference type="Gene3D" id="3.40.109.10">
    <property type="entry name" value="NADH Oxidase"/>
    <property type="match status" value="1"/>
</dbReference>
<comment type="caution">
    <text evidence="2">The sequence shown here is derived from an EMBL/GenBank/DDBJ whole genome shotgun (WGS) entry which is preliminary data.</text>
</comment>
<reference evidence="2 3" key="1">
    <citation type="submission" date="2016-02" db="EMBL/GenBank/DDBJ databases">
        <title>Genome analysis of coral dinoflagellate symbionts highlights evolutionary adaptations to a symbiotic lifestyle.</title>
        <authorList>
            <person name="Aranda M."/>
            <person name="Li Y."/>
            <person name="Liew Y.J."/>
            <person name="Baumgarten S."/>
            <person name="Simakov O."/>
            <person name="Wilson M."/>
            <person name="Piel J."/>
            <person name="Ashoor H."/>
            <person name="Bougouffa S."/>
            <person name="Bajic V.B."/>
            <person name="Ryu T."/>
            <person name="Ravasi T."/>
            <person name="Bayer T."/>
            <person name="Micklem G."/>
            <person name="Kim H."/>
            <person name="Bhak J."/>
            <person name="Lajeunesse T.C."/>
            <person name="Voolstra C.R."/>
        </authorList>
    </citation>
    <scope>NUCLEOTIDE SEQUENCE [LARGE SCALE GENOMIC DNA]</scope>
    <source>
        <strain evidence="2 3">CCMP2467</strain>
    </source>
</reference>
<dbReference type="OrthoDB" id="41362at2759"/>
<dbReference type="InterPro" id="IPR029479">
    <property type="entry name" value="Nitroreductase"/>
</dbReference>
<protein>
    <recommendedName>
        <fullName evidence="1">Nitroreductase domain-containing protein</fullName>
    </recommendedName>
</protein>
<dbReference type="Pfam" id="PF00881">
    <property type="entry name" value="Nitroreductase"/>
    <property type="match status" value="1"/>
</dbReference>
<proteinExistence type="predicted"/>
<evidence type="ECO:0000259" key="1">
    <source>
        <dbReference type="Pfam" id="PF00881"/>
    </source>
</evidence>
<dbReference type="InterPro" id="IPR052530">
    <property type="entry name" value="NAD(P)H_nitroreductase"/>
</dbReference>
<dbReference type="AlphaFoldDB" id="A0A1Q9DRT3"/>
<organism evidence="2 3">
    <name type="scientific">Symbiodinium microadriaticum</name>
    <name type="common">Dinoflagellate</name>
    <name type="synonym">Zooxanthella microadriatica</name>
    <dbReference type="NCBI Taxonomy" id="2951"/>
    <lineage>
        <taxon>Eukaryota</taxon>
        <taxon>Sar</taxon>
        <taxon>Alveolata</taxon>
        <taxon>Dinophyceae</taxon>
        <taxon>Suessiales</taxon>
        <taxon>Symbiodiniaceae</taxon>
        <taxon>Symbiodinium</taxon>
    </lineage>
</organism>
<dbReference type="EMBL" id="LSRX01000418">
    <property type="protein sequence ID" value="OLP97848.1"/>
    <property type="molecule type" value="Genomic_DNA"/>
</dbReference>
<feature type="domain" description="Nitroreductase" evidence="1">
    <location>
        <begin position="89"/>
        <end position="264"/>
    </location>
</feature>
<dbReference type="GO" id="GO:0016491">
    <property type="term" value="F:oxidoreductase activity"/>
    <property type="evidence" value="ECO:0007669"/>
    <property type="project" value="InterPro"/>
</dbReference>
<dbReference type="PANTHER" id="PTHR43821:SF1">
    <property type="entry name" value="NAD(P)H NITROREDUCTASE YDJA-RELATED"/>
    <property type="match status" value="1"/>
</dbReference>
<dbReference type="InterPro" id="IPR000415">
    <property type="entry name" value="Nitroreductase-like"/>
</dbReference>
<gene>
    <name evidence="2" type="ORF">AK812_SmicGene19749</name>
</gene>
<name>A0A1Q9DRT3_SYMMI</name>
<sequence>MASTIRVTVLNLAGFKSLTSGAELWQTQDYEVRASWHFIAIFCPSSVRRRRLGLETLVAMLNFRSRSSSKQVEEPKDRKERPLKVLPCIRARRSVFPRSYVDREVSAEIVQSLLEAAMWAPFHGPRPPWRFVVLGRSAMVEMQKMTLAYYDANWREVGWASGKRGSEAEYRQWRHSTEEEISGRWGPVSFMIAIIMQRQAGSKRMPEWEEMAATACAVQNMHIQASQHPELACYWSSWHEAARGSREMQHFLEMGNEDKCLGYFMVAACDPHLKDNRSRELQTHMQVEWRD</sequence>
<accession>A0A1Q9DRT3</accession>
<dbReference type="Proteomes" id="UP000186817">
    <property type="component" value="Unassembled WGS sequence"/>
</dbReference>
<dbReference type="SUPFAM" id="SSF55469">
    <property type="entry name" value="FMN-dependent nitroreductase-like"/>
    <property type="match status" value="1"/>
</dbReference>
<evidence type="ECO:0000313" key="2">
    <source>
        <dbReference type="EMBL" id="OLP97848.1"/>
    </source>
</evidence>